<dbReference type="Proteomes" id="UP001469553">
    <property type="component" value="Unassembled WGS sequence"/>
</dbReference>
<sequence>MERQKALAEIRSPVLERPAAASAVISENRSAAASTEGQPSTAVSTGGEPDASAPALASSSTEDSVKAPASVSTEGQSDATAPVFPGEVFSVPVPLSVGLPSSADQPTPGLQSSTASTTSACRRRRRKHASSAPVTAGDAQALVPVTEGLGDASAPASEGLPDASVLASKGLPDASAPASEGFQDASGPAHSTKGQPGDNSAPEGQPDASPPVSAVGQHDASAPGSSEGRPNAPAPGSTEGQHKASAPGSTEGQLKVPVFAASDQPPPLMPAFDKPPPLLPVPDQPPPSSSSPSPSVSTEGSAGTSTPVSAESQPDTSAPAPAFAEGQPDASAVGQRYASAPATAPEGWPVVPVLGVFEDEQPPLPVPVSEGFEDEEPPVVPVPEGFEDKPPLLSVPVLEGFEDELPPSLEPSELCRRSPGLQQFLPHSSGLQRFLHRLRGSSMVPRLCLFMFSYRKWKRIFGGSKLVLVPLGYGWGQNCSSLLPASAPASADLADVSSFRQTGKGEREGMTCGNCRWGLDSNPGLQHQGSKPRYKGCCLNPYTNNSGALTALTSTVDSCLLLPPTGFCTEQLSLSTQEKSQDAKNLLIYLFRVISIYHQCNY</sequence>
<protein>
    <submittedName>
        <fullName evidence="2">Uncharacterized protein</fullName>
    </submittedName>
</protein>
<feature type="compositionally biased region" description="Polar residues" evidence="1">
    <location>
        <begin position="102"/>
        <end position="111"/>
    </location>
</feature>
<gene>
    <name evidence="2" type="ORF">AMECASPLE_009493</name>
</gene>
<feature type="compositionally biased region" description="Polar residues" evidence="1">
    <location>
        <begin position="298"/>
        <end position="316"/>
    </location>
</feature>
<organism evidence="2 3">
    <name type="scientific">Ameca splendens</name>
    <dbReference type="NCBI Taxonomy" id="208324"/>
    <lineage>
        <taxon>Eukaryota</taxon>
        <taxon>Metazoa</taxon>
        <taxon>Chordata</taxon>
        <taxon>Craniata</taxon>
        <taxon>Vertebrata</taxon>
        <taxon>Euteleostomi</taxon>
        <taxon>Actinopterygii</taxon>
        <taxon>Neopterygii</taxon>
        <taxon>Teleostei</taxon>
        <taxon>Neoteleostei</taxon>
        <taxon>Acanthomorphata</taxon>
        <taxon>Ovalentaria</taxon>
        <taxon>Atherinomorphae</taxon>
        <taxon>Cyprinodontiformes</taxon>
        <taxon>Goodeidae</taxon>
        <taxon>Ameca</taxon>
    </lineage>
</organism>
<evidence type="ECO:0000313" key="2">
    <source>
        <dbReference type="EMBL" id="MEQ2298842.1"/>
    </source>
</evidence>
<accession>A0ABV0YY49</accession>
<feature type="region of interest" description="Disordered" evidence="1">
    <location>
        <begin position="21"/>
        <end position="345"/>
    </location>
</feature>
<feature type="compositionally biased region" description="Pro residues" evidence="1">
    <location>
        <begin position="264"/>
        <end position="289"/>
    </location>
</feature>
<feature type="compositionally biased region" description="Polar residues" evidence="1">
    <location>
        <begin position="25"/>
        <end position="44"/>
    </location>
</feature>
<feature type="compositionally biased region" description="Polar residues" evidence="1">
    <location>
        <begin position="70"/>
        <end position="79"/>
    </location>
</feature>
<comment type="caution">
    <text evidence="2">The sequence shown here is derived from an EMBL/GenBank/DDBJ whole genome shotgun (WGS) entry which is preliminary data.</text>
</comment>
<evidence type="ECO:0000256" key="1">
    <source>
        <dbReference type="SAM" id="MobiDB-lite"/>
    </source>
</evidence>
<proteinExistence type="predicted"/>
<dbReference type="EMBL" id="JAHRIP010047556">
    <property type="protein sequence ID" value="MEQ2298842.1"/>
    <property type="molecule type" value="Genomic_DNA"/>
</dbReference>
<reference evidence="2 3" key="1">
    <citation type="submission" date="2021-06" db="EMBL/GenBank/DDBJ databases">
        <authorList>
            <person name="Palmer J.M."/>
        </authorList>
    </citation>
    <scope>NUCLEOTIDE SEQUENCE [LARGE SCALE GENOMIC DNA]</scope>
    <source>
        <strain evidence="2 3">AS_MEX2019</strain>
        <tissue evidence="2">Muscle</tissue>
    </source>
</reference>
<evidence type="ECO:0000313" key="3">
    <source>
        <dbReference type="Proteomes" id="UP001469553"/>
    </source>
</evidence>
<keyword evidence="3" id="KW-1185">Reference proteome</keyword>
<feature type="compositionally biased region" description="Low complexity" evidence="1">
    <location>
        <begin position="51"/>
        <end position="60"/>
    </location>
</feature>
<name>A0ABV0YY49_9TELE</name>